<feature type="transmembrane region" description="Helical" evidence="1">
    <location>
        <begin position="125"/>
        <end position="144"/>
    </location>
</feature>
<evidence type="ECO:0000313" key="3">
    <source>
        <dbReference type="Proteomes" id="UP000067738"/>
    </source>
</evidence>
<dbReference type="Proteomes" id="UP000067738">
    <property type="component" value="Chromosome"/>
</dbReference>
<accession>A0A0U3E6G7</accession>
<name>A0A0U3E6G7_9EURY</name>
<dbReference type="AlphaFoldDB" id="A0A0U3E6G7"/>
<keyword evidence="3" id="KW-1185">Reference proteome</keyword>
<evidence type="ECO:0000313" key="2">
    <source>
        <dbReference type="EMBL" id="ALT68512.1"/>
    </source>
</evidence>
<evidence type="ECO:0000256" key="1">
    <source>
        <dbReference type="SAM" id="Phobius"/>
    </source>
</evidence>
<feature type="transmembrane region" description="Helical" evidence="1">
    <location>
        <begin position="73"/>
        <end position="89"/>
    </location>
</feature>
<dbReference type="KEGG" id="mmil:sm9_0716"/>
<keyword evidence="1" id="KW-0812">Transmembrane</keyword>
<dbReference type="OrthoDB" id="64568at2157"/>
<dbReference type="PIRSF" id="PIRSF036536">
    <property type="entry name" value="EhaH"/>
    <property type="match status" value="1"/>
</dbReference>
<dbReference type="Pfam" id="PF10125">
    <property type="entry name" value="NADHdeh_related"/>
    <property type="match status" value="1"/>
</dbReference>
<proteinExistence type="predicted"/>
<dbReference type="EMBL" id="CP011266">
    <property type="protein sequence ID" value="ALT68512.1"/>
    <property type="molecule type" value="Genomic_DNA"/>
</dbReference>
<feature type="transmembrane region" description="Helical" evidence="1">
    <location>
        <begin position="198"/>
        <end position="222"/>
    </location>
</feature>
<gene>
    <name evidence="2" type="primary">ehaH</name>
    <name evidence="2" type="ORF">sm9_0716</name>
</gene>
<keyword evidence="1" id="KW-1133">Transmembrane helix</keyword>
<sequence>MDFVTLGGNLLGTIPLGDIVLYVTPLNLFLFAVMLVFTLLIAISKTETQVEATFMKLNNTDVKVGKKEFKQRRFLAVICGIASAGAMITGDLFNFTLFMALIGILNIGIVSAVKQTSVLNSAYQYGLIAMMCSLPLFGGASIILASAGTLSLAVLSQMPATPMVVFGAVLMLLGILGESGVAPFFASKAEMFRTPGSPFIVIIHLSSLFIIVRAVEILLLVLW</sequence>
<feature type="transmembrane region" description="Helical" evidence="1">
    <location>
        <begin position="164"/>
        <end position="186"/>
    </location>
</feature>
<keyword evidence="1" id="KW-0472">Membrane</keyword>
<feature type="transmembrane region" description="Helical" evidence="1">
    <location>
        <begin position="20"/>
        <end position="43"/>
    </location>
</feature>
<protein>
    <submittedName>
        <fullName evidence="2">Energy-converting hydrogenase A subunit H EhaH</fullName>
    </submittedName>
</protein>
<dbReference type="RefSeq" id="WP_058738826.1">
    <property type="nucleotide sequence ID" value="NZ_CP011266.1"/>
</dbReference>
<feature type="transmembrane region" description="Helical" evidence="1">
    <location>
        <begin position="95"/>
        <end position="113"/>
    </location>
</feature>
<dbReference type="PATRIC" id="fig|230361.4.peg.740"/>
<organism evidence="2 3">
    <name type="scientific">Methanobrevibacter millerae</name>
    <dbReference type="NCBI Taxonomy" id="230361"/>
    <lineage>
        <taxon>Archaea</taxon>
        <taxon>Methanobacteriati</taxon>
        <taxon>Methanobacteriota</taxon>
        <taxon>Methanomada group</taxon>
        <taxon>Methanobacteria</taxon>
        <taxon>Methanobacteriales</taxon>
        <taxon>Methanobacteriaceae</taxon>
        <taxon>Methanobrevibacter</taxon>
    </lineage>
</organism>
<dbReference type="InterPro" id="IPR017059">
    <property type="entry name" value="NiFe-hyd_3_EhaH_prd"/>
</dbReference>
<dbReference type="GeneID" id="26735689"/>
<reference evidence="2 3" key="1">
    <citation type="submission" date="2015-04" db="EMBL/GenBank/DDBJ databases">
        <title>The complete genome sequence of the rumen methanogen Methanobrevibacter millerae SM9.</title>
        <authorList>
            <person name="Leahy S.C."/>
            <person name="Kelly W.J."/>
            <person name="Pacheco D.M."/>
            <person name="Li D."/>
            <person name="Altermann E."/>
            <person name="Attwood G.T."/>
        </authorList>
    </citation>
    <scope>NUCLEOTIDE SEQUENCE [LARGE SCALE GENOMIC DNA]</scope>
    <source>
        <strain evidence="2 3">SM9</strain>
    </source>
</reference>